<dbReference type="PANTHER" id="PTHR25462">
    <property type="entry name" value="BONUS, ISOFORM C-RELATED"/>
    <property type="match status" value="1"/>
</dbReference>
<dbReference type="EMBL" id="CAIIXF020000002">
    <property type="protein sequence ID" value="CAH1777060.1"/>
    <property type="molecule type" value="Genomic_DNA"/>
</dbReference>
<proteinExistence type="predicted"/>
<dbReference type="PROSITE" id="PS50119">
    <property type="entry name" value="ZF_BBOX"/>
    <property type="match status" value="1"/>
</dbReference>
<dbReference type="GO" id="GO:0061630">
    <property type="term" value="F:ubiquitin protein ligase activity"/>
    <property type="evidence" value="ECO:0007669"/>
    <property type="project" value="TreeGrafter"/>
</dbReference>
<evidence type="ECO:0000313" key="4">
    <source>
        <dbReference type="Proteomes" id="UP000749559"/>
    </source>
</evidence>
<name>A0A8S4N827_OWEFU</name>
<keyword evidence="4" id="KW-1185">Reference proteome</keyword>
<accession>A0A8S4N827</accession>
<dbReference type="InterPro" id="IPR011042">
    <property type="entry name" value="6-blade_b-propeller_TolB-like"/>
</dbReference>
<dbReference type="GO" id="GO:0008270">
    <property type="term" value="F:zinc ion binding"/>
    <property type="evidence" value="ECO:0007669"/>
    <property type="project" value="UniProtKB-KW"/>
</dbReference>
<dbReference type="InterPro" id="IPR047153">
    <property type="entry name" value="TRIM45/56/19-like"/>
</dbReference>
<feature type="domain" description="B box-type" evidence="2">
    <location>
        <begin position="44"/>
        <end position="85"/>
    </location>
</feature>
<gene>
    <name evidence="3" type="ORF">OFUS_LOCUS4166</name>
</gene>
<feature type="non-terminal residue" evidence="3">
    <location>
        <position position="1"/>
    </location>
</feature>
<dbReference type="Gene3D" id="3.30.160.60">
    <property type="entry name" value="Classic Zinc Finger"/>
    <property type="match status" value="1"/>
</dbReference>
<keyword evidence="1" id="KW-0479">Metal-binding</keyword>
<keyword evidence="1" id="KW-0863">Zinc-finger</keyword>
<dbReference type="CDD" id="cd19756">
    <property type="entry name" value="Bbox2"/>
    <property type="match status" value="1"/>
</dbReference>
<dbReference type="InterPro" id="IPR000315">
    <property type="entry name" value="Znf_B-box"/>
</dbReference>
<evidence type="ECO:0000259" key="2">
    <source>
        <dbReference type="PROSITE" id="PS50119"/>
    </source>
</evidence>
<protein>
    <recommendedName>
        <fullName evidence="2">B box-type domain-containing protein</fullName>
    </recommendedName>
</protein>
<comment type="caution">
    <text evidence="3">The sequence shown here is derived from an EMBL/GenBank/DDBJ whole genome shotgun (WGS) entry which is preliminary data.</text>
</comment>
<reference evidence="3" key="1">
    <citation type="submission" date="2022-03" db="EMBL/GenBank/DDBJ databases">
        <authorList>
            <person name="Martin C."/>
        </authorList>
    </citation>
    <scope>NUCLEOTIDE SEQUENCE</scope>
</reference>
<dbReference type="SUPFAM" id="SSF57845">
    <property type="entry name" value="B-box zinc-binding domain"/>
    <property type="match status" value="1"/>
</dbReference>
<dbReference type="PANTHER" id="PTHR25462:SF296">
    <property type="entry name" value="MEIOTIC P26, ISOFORM F"/>
    <property type="match status" value="1"/>
</dbReference>
<sequence>CNEKLCESCVRSHKFSRFTKSHKVLSLSGDTSQDATATINLLSQWTLYCKEHVSEPLKYYCKKDECLICQDCFVISHQGHPCDNIEATARNNQKNLNSVIDLGRQRLDKYDAYINEGHIQKQTIEKNLEDSKAKLIEDRRKIHAKVDAFYNALEAEAATMGAASVKNTIAHLADLQFDRDAIGNTITQLENLQKHGNPADVVYMIPDINLKREVWSIPPNLGFSPATPIEVCCSQIDDSMITFGSLNASSSFGNQDDAHHDVNIVSTKLMGHKSMIKKSMGVLQNGDIVTAEVEVMKSDLNDYKEKKPTRIVIYDKTWSVKKILDIKTGVEKTIGGMTVTPDNCIAVTYKMEDRSMVKIFNHKGIQVRELLTPSIECPNTIAMNHLNELVILDCAHGRIHYIDFETGEDKIKQKENESDSDAESCKSDDEEQITSILDDSNIAVNSRNDVIVAEKSCGVNAYNRNGKQLFQFDGTDDNIELENVQDICIDNKDNVIVVGEHNLYLLSPDGCFVKRWKIEHLIGNFDNLQIYTCAALNMKGDLIVDSLEMCNVVRTINYEAKYLDWFNNIFGGKDEDTLWFSDFFNL</sequence>
<dbReference type="Proteomes" id="UP000749559">
    <property type="component" value="Unassembled WGS sequence"/>
</dbReference>
<evidence type="ECO:0000256" key="1">
    <source>
        <dbReference type="PROSITE-ProRule" id="PRU00024"/>
    </source>
</evidence>
<organism evidence="3 4">
    <name type="scientific">Owenia fusiformis</name>
    <name type="common">Polychaete worm</name>
    <dbReference type="NCBI Taxonomy" id="6347"/>
    <lineage>
        <taxon>Eukaryota</taxon>
        <taxon>Metazoa</taxon>
        <taxon>Spiralia</taxon>
        <taxon>Lophotrochozoa</taxon>
        <taxon>Annelida</taxon>
        <taxon>Polychaeta</taxon>
        <taxon>Sedentaria</taxon>
        <taxon>Canalipalpata</taxon>
        <taxon>Sabellida</taxon>
        <taxon>Oweniida</taxon>
        <taxon>Oweniidae</taxon>
        <taxon>Owenia</taxon>
    </lineage>
</organism>
<evidence type="ECO:0000313" key="3">
    <source>
        <dbReference type="EMBL" id="CAH1777060.1"/>
    </source>
</evidence>
<dbReference type="AlphaFoldDB" id="A0A8S4N827"/>
<dbReference type="SUPFAM" id="SSF101898">
    <property type="entry name" value="NHL repeat"/>
    <property type="match status" value="1"/>
</dbReference>
<dbReference type="Gene3D" id="2.120.10.30">
    <property type="entry name" value="TolB, C-terminal domain"/>
    <property type="match status" value="1"/>
</dbReference>
<dbReference type="OrthoDB" id="10066958at2759"/>
<keyword evidence="1" id="KW-0862">Zinc</keyword>
<dbReference type="Pfam" id="PF00643">
    <property type="entry name" value="zf-B_box"/>
    <property type="match status" value="1"/>
</dbReference>